<dbReference type="PROSITE" id="PS51375">
    <property type="entry name" value="PPR"/>
    <property type="match status" value="12"/>
</dbReference>
<dbReference type="InterPro" id="IPR011990">
    <property type="entry name" value="TPR-like_helical_dom_sf"/>
</dbReference>
<evidence type="ECO:0000256" key="1">
    <source>
        <dbReference type="ARBA" id="ARBA00007626"/>
    </source>
</evidence>
<accession>A0A7J6EWN3</accession>
<feature type="repeat" description="PPR" evidence="3">
    <location>
        <begin position="327"/>
        <end position="361"/>
    </location>
</feature>
<name>A0A7J6EWN3_CANSA</name>
<evidence type="ECO:0008006" key="6">
    <source>
        <dbReference type="Google" id="ProtNLM"/>
    </source>
</evidence>
<keyword evidence="2" id="KW-0677">Repeat</keyword>
<feature type="repeat" description="PPR" evidence="3">
    <location>
        <begin position="185"/>
        <end position="219"/>
    </location>
</feature>
<sequence>MVTNTIVHHSSLPNLHTPRISLRCNNSSPNDSSSSTFLDNKKHVSVDYDHGKHHATTHLTGFRKDDIPKRYRLRVIGDRFEKDWTLSEVVEKVYQLRRWEDIDGVLNHWVGRFSRKNFPLLIKEMTRRGSLEHCKEVFRWMKNQRNYCARTDIYNMMIRLYARNHQIDQARGLFFEMQEWRCKPDAETYNALINAHGRSGQWRWAKNIMEDMLRAAIPPSRSTYNNLINACGSSGKWREALKVCKQMTDNGVGPDLVTHNIVLSAYKTGAEYSKALSYFELMKGTNIRPDTITLNIVIHCLIKLGQYEKAVEIFNSMRDKRAECIPDIVTFTSIIHMYSVCGQIENCRAVFDTMLAEGLKPNIVSYNALLGAYASHGMDKEALSVFNEIKKKGFCPDVVSYTSLLNAYGRSKKPQKALEVFEMMKKNKCKPNLVTYNALIDAYGSSGLLAQAVEVLREMERNGLYPNIVSICTLLAACGRCGQKVNIDTVLSAAKLRGIKLNTIAYNSAIGSYMNIGENEKAINLYRSMMKKRIKPDSVTYTQLISGCCRMSLYNEALGFFDEMMVLKVPLSKEVCSSTICAYSKQARPTYRSGIRVQLDERRWMYSGCSCIHINAAYSSTENWDKACTLFEEMETNGIQPDSIACSTAMRALNKGGQSTKVLILAEHMKEQEIPFSDSVFFEIISACSLLRDWKTATDLIKMMEPSLPVISSGVINQLLLFLGRSGKVDTMMKLFYKIVASGAEINIDTYSILLKNLLSAGNWRKYIEVLQWMEDAGIQPSSSMYLDISTYARRTGGADYAAFIKERIESFRGQAKSDQGSDTTRLRDSTWALLFD</sequence>
<dbReference type="FunFam" id="1.25.40.10:FF:000554">
    <property type="entry name" value="Pentatricopeptide repeat-containing protein At2g41720"/>
    <property type="match status" value="1"/>
</dbReference>
<dbReference type="PANTHER" id="PTHR47447">
    <property type="entry name" value="OS03G0856100 PROTEIN"/>
    <property type="match status" value="1"/>
</dbReference>
<gene>
    <name evidence="4" type="ORF">F8388_022445</name>
</gene>
<dbReference type="Proteomes" id="UP000525078">
    <property type="component" value="Unassembled WGS sequence"/>
</dbReference>
<dbReference type="SUPFAM" id="SSF48452">
    <property type="entry name" value="TPR-like"/>
    <property type="match status" value="1"/>
</dbReference>
<dbReference type="PANTHER" id="PTHR47447:SF21">
    <property type="entry name" value="PENTACOTRIPEPTIDE-REPEAT REGION OF PRORP DOMAIN-CONTAINING PROTEIN"/>
    <property type="match status" value="1"/>
</dbReference>
<dbReference type="NCBIfam" id="TIGR00756">
    <property type="entry name" value="PPR"/>
    <property type="match status" value="13"/>
</dbReference>
<dbReference type="Pfam" id="PF13812">
    <property type="entry name" value="PPR_3"/>
    <property type="match status" value="3"/>
</dbReference>
<feature type="repeat" description="PPR" evidence="3">
    <location>
        <begin position="537"/>
        <end position="571"/>
    </location>
</feature>
<feature type="repeat" description="PPR" evidence="3">
    <location>
        <begin position="747"/>
        <end position="781"/>
    </location>
</feature>
<feature type="repeat" description="PPR" evidence="3">
    <location>
        <begin position="220"/>
        <end position="254"/>
    </location>
</feature>
<comment type="caution">
    <text evidence="4">The sequence shown here is derived from an EMBL/GenBank/DDBJ whole genome shotgun (WGS) entry which is preliminary data.</text>
</comment>
<dbReference type="FunFam" id="1.25.40.10:FF:001209">
    <property type="entry name" value="Os07g0213300 protein"/>
    <property type="match status" value="1"/>
</dbReference>
<feature type="repeat" description="PPR" evidence="3">
    <location>
        <begin position="432"/>
        <end position="466"/>
    </location>
</feature>
<dbReference type="AlphaFoldDB" id="A0A7J6EWN3"/>
<feature type="repeat" description="PPR" evidence="3">
    <location>
        <begin position="255"/>
        <end position="289"/>
    </location>
</feature>
<proteinExistence type="inferred from homology"/>
<evidence type="ECO:0000313" key="4">
    <source>
        <dbReference type="EMBL" id="KAF4362788.1"/>
    </source>
</evidence>
<evidence type="ECO:0000256" key="3">
    <source>
        <dbReference type="PROSITE-ProRule" id="PRU00708"/>
    </source>
</evidence>
<dbReference type="FunFam" id="1.25.40.10:FF:003312">
    <property type="entry name" value="Predicted protein"/>
    <property type="match status" value="1"/>
</dbReference>
<evidence type="ECO:0000313" key="5">
    <source>
        <dbReference type="Proteomes" id="UP000525078"/>
    </source>
</evidence>
<feature type="repeat" description="PPR" evidence="3">
    <location>
        <begin position="397"/>
        <end position="431"/>
    </location>
</feature>
<dbReference type="Pfam" id="PF01535">
    <property type="entry name" value="PPR"/>
    <property type="match status" value="2"/>
</dbReference>
<comment type="similarity">
    <text evidence="1">Belongs to the PPR family. P subfamily.</text>
</comment>
<feature type="repeat" description="PPR" evidence="3">
    <location>
        <begin position="290"/>
        <end position="324"/>
    </location>
</feature>
<dbReference type="EMBL" id="JAATIP010000181">
    <property type="protein sequence ID" value="KAF4362788.1"/>
    <property type="molecule type" value="Genomic_DNA"/>
</dbReference>
<dbReference type="Gene3D" id="1.25.40.10">
    <property type="entry name" value="Tetratricopeptide repeat domain"/>
    <property type="match status" value="5"/>
</dbReference>
<feature type="repeat" description="PPR" evidence="3">
    <location>
        <begin position="502"/>
        <end position="536"/>
    </location>
</feature>
<organism evidence="4 5">
    <name type="scientific">Cannabis sativa</name>
    <name type="common">Hemp</name>
    <name type="synonym">Marijuana</name>
    <dbReference type="NCBI Taxonomy" id="3483"/>
    <lineage>
        <taxon>Eukaryota</taxon>
        <taxon>Viridiplantae</taxon>
        <taxon>Streptophyta</taxon>
        <taxon>Embryophyta</taxon>
        <taxon>Tracheophyta</taxon>
        <taxon>Spermatophyta</taxon>
        <taxon>Magnoliopsida</taxon>
        <taxon>eudicotyledons</taxon>
        <taxon>Gunneridae</taxon>
        <taxon>Pentapetalae</taxon>
        <taxon>rosids</taxon>
        <taxon>fabids</taxon>
        <taxon>Rosales</taxon>
        <taxon>Cannabaceae</taxon>
        <taxon>Cannabis</taxon>
    </lineage>
</organism>
<evidence type="ECO:0000256" key="2">
    <source>
        <dbReference type="ARBA" id="ARBA00022737"/>
    </source>
</evidence>
<dbReference type="InterPro" id="IPR002885">
    <property type="entry name" value="PPR_rpt"/>
</dbReference>
<protein>
    <recommendedName>
        <fullName evidence="6">Pentatricopeptide repeat-containing protein</fullName>
    </recommendedName>
</protein>
<feature type="repeat" description="PPR" evidence="3">
    <location>
        <begin position="150"/>
        <end position="184"/>
    </location>
</feature>
<dbReference type="Pfam" id="PF13041">
    <property type="entry name" value="PPR_2"/>
    <property type="match status" value="3"/>
</dbReference>
<feature type="repeat" description="PPR" evidence="3">
    <location>
        <begin position="362"/>
        <end position="396"/>
    </location>
</feature>
<reference evidence="4 5" key="1">
    <citation type="journal article" date="2020" name="bioRxiv">
        <title>Sequence and annotation of 42 cannabis genomes reveals extensive copy number variation in cannabinoid synthesis and pathogen resistance genes.</title>
        <authorList>
            <person name="Mckernan K.J."/>
            <person name="Helbert Y."/>
            <person name="Kane L.T."/>
            <person name="Ebling H."/>
            <person name="Zhang L."/>
            <person name="Liu B."/>
            <person name="Eaton Z."/>
            <person name="Mclaughlin S."/>
            <person name="Kingan S."/>
            <person name="Baybayan P."/>
            <person name="Concepcion G."/>
            <person name="Jordan M."/>
            <person name="Riva A."/>
            <person name="Barbazuk W."/>
            <person name="Harkins T."/>
        </authorList>
    </citation>
    <scope>NUCLEOTIDE SEQUENCE [LARGE SCALE GENOMIC DNA]</scope>
    <source>
        <strain evidence="5">cv. Jamaican Lion 4</strain>
        <tissue evidence="4">Leaf</tissue>
    </source>
</reference>